<dbReference type="AlphaFoldDB" id="A0AAW1PTG2"/>
<keyword evidence="2" id="KW-1185">Reference proteome</keyword>
<dbReference type="EMBL" id="JALJOR010000008">
    <property type="protein sequence ID" value="KAK9812781.1"/>
    <property type="molecule type" value="Genomic_DNA"/>
</dbReference>
<protein>
    <submittedName>
        <fullName evidence="1">Uncharacterized protein</fullName>
    </submittedName>
</protein>
<sequence>MVALTAVEEKWTTRTADGVSSRRDTAEVQLTEGLTLTVSSVQPDKALSVKLAAKNWVVKHSVHEASHRQDTRFKARKLVKDCLVTVSQHIPDQKWFLLPTPAVKVVKKFREGADVLKAKYNFERQQGKLTQTLYTGFDRQYKASLHLDSVKGSSIAARAKVKTRAVYSVAAATSKQGSVLSCKSRPFDRCKTLTQLHLPQQLLTLTATYIPKVGETQNRTKLTLHAGFLLRDEKIKPTVSVGCKWLF</sequence>
<gene>
    <name evidence="1" type="ORF">WJX72_003611</name>
</gene>
<accession>A0AAW1PTG2</accession>
<evidence type="ECO:0000313" key="1">
    <source>
        <dbReference type="EMBL" id="KAK9812781.1"/>
    </source>
</evidence>
<comment type="caution">
    <text evidence="1">The sequence shown here is derived from an EMBL/GenBank/DDBJ whole genome shotgun (WGS) entry which is preliminary data.</text>
</comment>
<proteinExistence type="predicted"/>
<reference evidence="1 2" key="1">
    <citation type="journal article" date="2024" name="Nat. Commun.">
        <title>Phylogenomics reveals the evolutionary origins of lichenization in chlorophyte algae.</title>
        <authorList>
            <person name="Puginier C."/>
            <person name="Libourel C."/>
            <person name="Otte J."/>
            <person name="Skaloud P."/>
            <person name="Haon M."/>
            <person name="Grisel S."/>
            <person name="Petersen M."/>
            <person name="Berrin J.G."/>
            <person name="Delaux P.M."/>
            <person name="Dal Grande F."/>
            <person name="Keller J."/>
        </authorList>
    </citation>
    <scope>NUCLEOTIDE SEQUENCE [LARGE SCALE GENOMIC DNA]</scope>
    <source>
        <strain evidence="1 2">SAG 2043</strain>
    </source>
</reference>
<evidence type="ECO:0000313" key="2">
    <source>
        <dbReference type="Proteomes" id="UP001489004"/>
    </source>
</evidence>
<name>A0AAW1PTG2_9CHLO</name>
<dbReference type="Proteomes" id="UP001489004">
    <property type="component" value="Unassembled WGS sequence"/>
</dbReference>
<organism evidence="1 2">
    <name type="scientific">[Myrmecia] bisecta</name>
    <dbReference type="NCBI Taxonomy" id="41462"/>
    <lineage>
        <taxon>Eukaryota</taxon>
        <taxon>Viridiplantae</taxon>
        <taxon>Chlorophyta</taxon>
        <taxon>core chlorophytes</taxon>
        <taxon>Trebouxiophyceae</taxon>
        <taxon>Trebouxiales</taxon>
        <taxon>Trebouxiaceae</taxon>
        <taxon>Myrmecia</taxon>
    </lineage>
</organism>